<dbReference type="Proteomes" id="UP001066276">
    <property type="component" value="Chromosome 9"/>
</dbReference>
<comment type="caution">
    <text evidence="2">The sequence shown here is derived from an EMBL/GenBank/DDBJ whole genome shotgun (WGS) entry which is preliminary data.</text>
</comment>
<dbReference type="EMBL" id="JANPWB010000013">
    <property type="protein sequence ID" value="KAJ1107500.1"/>
    <property type="molecule type" value="Genomic_DNA"/>
</dbReference>
<evidence type="ECO:0000313" key="3">
    <source>
        <dbReference type="Proteomes" id="UP001066276"/>
    </source>
</evidence>
<dbReference type="PANTHER" id="PTHR22930">
    <property type="match status" value="1"/>
</dbReference>
<dbReference type="AlphaFoldDB" id="A0AAV7MXN7"/>
<organism evidence="2 3">
    <name type="scientific">Pleurodeles waltl</name>
    <name type="common">Iberian ribbed newt</name>
    <dbReference type="NCBI Taxonomy" id="8319"/>
    <lineage>
        <taxon>Eukaryota</taxon>
        <taxon>Metazoa</taxon>
        <taxon>Chordata</taxon>
        <taxon>Craniata</taxon>
        <taxon>Vertebrata</taxon>
        <taxon>Euteleostomi</taxon>
        <taxon>Amphibia</taxon>
        <taxon>Batrachia</taxon>
        <taxon>Caudata</taxon>
        <taxon>Salamandroidea</taxon>
        <taxon>Salamandridae</taxon>
        <taxon>Pleurodelinae</taxon>
        <taxon>Pleurodeles</taxon>
    </lineage>
</organism>
<dbReference type="InterPro" id="IPR045249">
    <property type="entry name" value="HARBI1-like"/>
</dbReference>
<evidence type="ECO:0000256" key="1">
    <source>
        <dbReference type="SAM" id="MobiDB-lite"/>
    </source>
</evidence>
<feature type="region of interest" description="Disordered" evidence="1">
    <location>
        <begin position="10"/>
        <end position="33"/>
    </location>
</feature>
<keyword evidence="3" id="KW-1185">Reference proteome</keyword>
<name>A0AAV7MXN7_PLEWA</name>
<proteinExistence type="predicted"/>
<evidence type="ECO:0000313" key="2">
    <source>
        <dbReference type="EMBL" id="KAJ1107500.1"/>
    </source>
</evidence>
<reference evidence="2" key="1">
    <citation type="journal article" date="2022" name="bioRxiv">
        <title>Sequencing and chromosome-scale assembly of the giantPleurodeles waltlgenome.</title>
        <authorList>
            <person name="Brown T."/>
            <person name="Elewa A."/>
            <person name="Iarovenko S."/>
            <person name="Subramanian E."/>
            <person name="Araus A.J."/>
            <person name="Petzold A."/>
            <person name="Susuki M."/>
            <person name="Suzuki K.-i.T."/>
            <person name="Hayashi T."/>
            <person name="Toyoda A."/>
            <person name="Oliveira C."/>
            <person name="Osipova E."/>
            <person name="Leigh N.D."/>
            <person name="Simon A."/>
            <person name="Yun M.H."/>
        </authorList>
    </citation>
    <scope>NUCLEOTIDE SEQUENCE</scope>
    <source>
        <strain evidence="2">20211129_DDA</strain>
        <tissue evidence="2">Liver</tissue>
    </source>
</reference>
<dbReference type="PANTHER" id="PTHR22930:SF267">
    <property type="entry name" value="NUCLEASE HARBI1-RELATED"/>
    <property type="match status" value="1"/>
</dbReference>
<sequence>MEVLLMQLARQRRAQDQRQQPPPPQRGPQRQYKRQERLFRIRTTLHRLREQDIIRSYRLNWQAILQLLHHIEPHLTASLRTPHNIPPVNKLLAVLHMLASGSFQTTGCLVAAVSQPSFLAFMPKVLDAIIFLTSHHISFPNTQQKQQKIKQEFYQIHGFSHLLGAIDCTHIRIVPPAATEHLFRNRKHTHSINVQARVSNMLNCSMTHNYDISNYKVNKGPIHEAQDVKYQKDRNV</sequence>
<accession>A0AAV7MXN7</accession>
<protein>
    <recommendedName>
        <fullName evidence="4">Nuclease HARBI1</fullName>
    </recommendedName>
</protein>
<gene>
    <name evidence="2" type="ORF">NDU88_004890</name>
</gene>
<evidence type="ECO:0008006" key="4">
    <source>
        <dbReference type="Google" id="ProtNLM"/>
    </source>
</evidence>